<protein>
    <submittedName>
        <fullName evidence="2">Uncharacterized protein</fullName>
    </submittedName>
</protein>
<organism evidence="2 3">
    <name type="scientific">Cylindrotheca closterium</name>
    <dbReference type="NCBI Taxonomy" id="2856"/>
    <lineage>
        <taxon>Eukaryota</taxon>
        <taxon>Sar</taxon>
        <taxon>Stramenopiles</taxon>
        <taxon>Ochrophyta</taxon>
        <taxon>Bacillariophyta</taxon>
        <taxon>Bacillariophyceae</taxon>
        <taxon>Bacillariophycidae</taxon>
        <taxon>Bacillariales</taxon>
        <taxon>Bacillariaceae</taxon>
        <taxon>Cylindrotheca</taxon>
    </lineage>
</organism>
<feature type="region of interest" description="Disordered" evidence="1">
    <location>
        <begin position="49"/>
        <end position="68"/>
    </location>
</feature>
<accession>A0AAD2CTH6</accession>
<dbReference type="EMBL" id="CAKOGP040000978">
    <property type="protein sequence ID" value="CAJ1940907.1"/>
    <property type="molecule type" value="Genomic_DNA"/>
</dbReference>
<name>A0AAD2CTH6_9STRA</name>
<proteinExistence type="predicted"/>
<dbReference type="AlphaFoldDB" id="A0AAD2CTH6"/>
<evidence type="ECO:0000313" key="2">
    <source>
        <dbReference type="EMBL" id="CAJ1940907.1"/>
    </source>
</evidence>
<evidence type="ECO:0000256" key="1">
    <source>
        <dbReference type="SAM" id="MobiDB-lite"/>
    </source>
</evidence>
<feature type="compositionally biased region" description="Basic and acidic residues" evidence="1">
    <location>
        <begin position="49"/>
        <end position="65"/>
    </location>
</feature>
<reference evidence="2" key="1">
    <citation type="submission" date="2023-08" db="EMBL/GenBank/DDBJ databases">
        <authorList>
            <person name="Audoor S."/>
            <person name="Bilcke G."/>
        </authorList>
    </citation>
    <scope>NUCLEOTIDE SEQUENCE</scope>
</reference>
<evidence type="ECO:0000313" key="3">
    <source>
        <dbReference type="Proteomes" id="UP001295423"/>
    </source>
</evidence>
<keyword evidence="3" id="KW-1185">Reference proteome</keyword>
<dbReference type="Proteomes" id="UP001295423">
    <property type="component" value="Unassembled WGS sequence"/>
</dbReference>
<gene>
    <name evidence="2" type="ORF">CYCCA115_LOCUS7269</name>
</gene>
<sequence length="254" mass="28743">MSASVEQEIEQVGEAIARVENEIEEINEKLKNPTISDVDKAYYRQEKSQLRQKESQLRQEKDRLGQKKSQLRQKELLLIERTPVPNAAFDVASIAQELTSIAQALNQELAALRDKDDTVAFSNVTSTVFNEVMTSLDIEQVAAPWQNRPPCPQCDMPFQWGAAKEDNTENREGYMAYLKELGFPDSVRLFDASNAKELLETDLPPTKPRMKGSIDVVVLAAHNPNISGAKHNILMGIELKKDKNQQHDKIRRSK</sequence>
<comment type="caution">
    <text evidence="2">The sequence shown here is derived from an EMBL/GenBank/DDBJ whole genome shotgun (WGS) entry which is preliminary data.</text>
</comment>